<name>E2ZH43_9FIRM</name>
<reference evidence="2 3" key="1">
    <citation type="submission" date="2010-08" db="EMBL/GenBank/DDBJ databases">
        <authorList>
            <person name="Weinstock G."/>
            <person name="Sodergren E."/>
            <person name="Clifton S."/>
            <person name="Fulton L."/>
            <person name="Fulton B."/>
            <person name="Courtney L."/>
            <person name="Fronick C."/>
            <person name="Harrison M."/>
            <person name="Strong C."/>
            <person name="Farmer C."/>
            <person name="Delahaunty K."/>
            <person name="Markovic C."/>
            <person name="Hall O."/>
            <person name="Minx P."/>
            <person name="Tomlinson C."/>
            <person name="Mitreva M."/>
            <person name="Hou S."/>
            <person name="Chen J."/>
            <person name="Wollam A."/>
            <person name="Pepin K.H."/>
            <person name="Johnson M."/>
            <person name="Bhonagiri V."/>
            <person name="Zhang X."/>
            <person name="Suruliraj S."/>
            <person name="Warren W."/>
            <person name="Chinwalla A."/>
            <person name="Mardis E.R."/>
            <person name="Wilson R.K."/>
        </authorList>
    </citation>
    <scope>NUCLEOTIDE SEQUENCE [LARGE SCALE GENOMIC DNA]</scope>
    <source>
        <strain evidence="2 3">KLE1255</strain>
    </source>
</reference>
<dbReference type="STRING" id="748224.HMPREF9436_00981"/>
<accession>E2ZH43</accession>
<proteinExistence type="predicted"/>
<protein>
    <submittedName>
        <fullName evidence="2">Uncharacterized protein</fullName>
    </submittedName>
</protein>
<dbReference type="Proteomes" id="UP000006028">
    <property type="component" value="Unassembled WGS sequence"/>
</dbReference>
<evidence type="ECO:0000313" key="2">
    <source>
        <dbReference type="EMBL" id="EFQ07426.1"/>
    </source>
</evidence>
<feature type="non-terminal residue" evidence="2">
    <location>
        <position position="1"/>
    </location>
</feature>
<dbReference type="AlphaFoldDB" id="E2ZH43"/>
<gene>
    <name evidence="2" type="ORF">HMPREF9436_00981</name>
</gene>
<evidence type="ECO:0000313" key="3">
    <source>
        <dbReference type="Proteomes" id="UP000006028"/>
    </source>
</evidence>
<dbReference type="HOGENOM" id="CLU_2872883_0_0_9"/>
<dbReference type="RefSeq" id="WP_005940177.1">
    <property type="nucleotide sequence ID" value="NZ_GL538291.1"/>
</dbReference>
<comment type="caution">
    <text evidence="2">The sequence shown here is derived from an EMBL/GenBank/DDBJ whole genome shotgun (WGS) entry which is preliminary data.</text>
</comment>
<sequence length="63" mass="6968">GGSSEPLFFLCKEYGTAQMALKRLPVLFFVAESTAKGRLQPRKGLRDGRGVGRKKRTQKSVTL</sequence>
<feature type="compositionally biased region" description="Basic residues" evidence="1">
    <location>
        <begin position="51"/>
        <end position="63"/>
    </location>
</feature>
<organism evidence="2 3">
    <name type="scientific">Faecalibacterium cf. prausnitzii KLE1255</name>
    <dbReference type="NCBI Taxonomy" id="748224"/>
    <lineage>
        <taxon>Bacteria</taxon>
        <taxon>Bacillati</taxon>
        <taxon>Bacillota</taxon>
        <taxon>Clostridia</taxon>
        <taxon>Eubacteriales</taxon>
        <taxon>Oscillospiraceae</taxon>
        <taxon>Faecalibacterium</taxon>
    </lineage>
</organism>
<feature type="region of interest" description="Disordered" evidence="1">
    <location>
        <begin position="38"/>
        <end position="63"/>
    </location>
</feature>
<dbReference type="EMBL" id="AECU01000084">
    <property type="protein sequence ID" value="EFQ07426.1"/>
    <property type="molecule type" value="Genomic_DNA"/>
</dbReference>
<evidence type="ECO:0000256" key="1">
    <source>
        <dbReference type="SAM" id="MobiDB-lite"/>
    </source>
</evidence>